<keyword evidence="7" id="KW-0479">Metal-binding</keyword>
<feature type="transmembrane region" description="Helical" evidence="13">
    <location>
        <begin position="89"/>
        <end position="110"/>
    </location>
</feature>
<keyword evidence="5" id="KW-0349">Heme</keyword>
<evidence type="ECO:0000256" key="7">
    <source>
        <dbReference type="ARBA" id="ARBA00022723"/>
    </source>
</evidence>
<dbReference type="EMBL" id="BMLY01000003">
    <property type="protein sequence ID" value="GGP26151.1"/>
    <property type="molecule type" value="Genomic_DNA"/>
</dbReference>
<dbReference type="Pfam" id="PF01292">
    <property type="entry name" value="Ni_hydr_CYTB"/>
    <property type="match status" value="1"/>
</dbReference>
<accession>A0ABQ2PLQ7</accession>
<organism evidence="15 16">
    <name type="scientific">Silvimonas amylolytica</name>
    <dbReference type="NCBI Taxonomy" id="449663"/>
    <lineage>
        <taxon>Bacteria</taxon>
        <taxon>Pseudomonadati</taxon>
        <taxon>Pseudomonadota</taxon>
        <taxon>Betaproteobacteria</taxon>
        <taxon>Neisseriales</taxon>
        <taxon>Chitinibacteraceae</taxon>
        <taxon>Silvimonas</taxon>
    </lineage>
</organism>
<gene>
    <name evidence="15" type="ORF">GCM10010971_19700</name>
</gene>
<name>A0ABQ2PLQ7_9NEIS</name>
<comment type="similarity">
    <text evidence="12">Belongs to the cytochrome b561 family.</text>
</comment>
<keyword evidence="11 13" id="KW-0472">Membrane</keyword>
<keyword evidence="9 13" id="KW-1133">Transmembrane helix</keyword>
<evidence type="ECO:0000256" key="4">
    <source>
        <dbReference type="ARBA" id="ARBA00022475"/>
    </source>
</evidence>
<sequence length="178" mass="20009">MGLMQTNRYAPSLVLLHWLMFLLFAIALAAIEYRGFVPKTDPSRPFITMIHMTAGVLVLILACVRVAVRFTRPAPRPVPGPLWQIGAARLLYLLMYVVMFALPLAGIYFVQAGGRDVAFFGTTLPHFFAANPDLRGPVKDFHEFVGNAVYYIVGLHILAALFHQFVLKDGIMSRMRMR</sequence>
<evidence type="ECO:0000256" key="9">
    <source>
        <dbReference type="ARBA" id="ARBA00022989"/>
    </source>
</evidence>
<evidence type="ECO:0000256" key="5">
    <source>
        <dbReference type="ARBA" id="ARBA00022617"/>
    </source>
</evidence>
<keyword evidence="16" id="KW-1185">Reference proteome</keyword>
<feature type="transmembrane region" description="Helical" evidence="13">
    <location>
        <begin position="45"/>
        <end position="68"/>
    </location>
</feature>
<evidence type="ECO:0000256" key="12">
    <source>
        <dbReference type="ARBA" id="ARBA00037975"/>
    </source>
</evidence>
<keyword evidence="3" id="KW-0813">Transport</keyword>
<evidence type="ECO:0000256" key="13">
    <source>
        <dbReference type="SAM" id="Phobius"/>
    </source>
</evidence>
<comment type="subcellular location">
    <subcellularLocation>
        <location evidence="2">Cell membrane</location>
        <topology evidence="2">Multi-pass membrane protein</topology>
    </subcellularLocation>
</comment>
<protein>
    <submittedName>
        <fullName evidence="15">Cytochrome b</fullName>
    </submittedName>
</protein>
<evidence type="ECO:0000313" key="15">
    <source>
        <dbReference type="EMBL" id="GGP26151.1"/>
    </source>
</evidence>
<dbReference type="SUPFAM" id="SSF81342">
    <property type="entry name" value="Transmembrane di-heme cytochromes"/>
    <property type="match status" value="1"/>
</dbReference>
<evidence type="ECO:0000256" key="11">
    <source>
        <dbReference type="ARBA" id="ARBA00023136"/>
    </source>
</evidence>
<evidence type="ECO:0000256" key="8">
    <source>
        <dbReference type="ARBA" id="ARBA00022982"/>
    </source>
</evidence>
<comment type="cofactor">
    <cofactor evidence="1">
        <name>heme b</name>
        <dbReference type="ChEBI" id="CHEBI:60344"/>
    </cofactor>
</comment>
<evidence type="ECO:0000256" key="2">
    <source>
        <dbReference type="ARBA" id="ARBA00004651"/>
    </source>
</evidence>
<dbReference type="PANTHER" id="PTHR30529:SF3">
    <property type="entry name" value="CYTOCHROME B561 HOMOLOG 1"/>
    <property type="match status" value="1"/>
</dbReference>
<dbReference type="PANTHER" id="PTHR30529">
    <property type="entry name" value="CYTOCHROME B561"/>
    <property type="match status" value="1"/>
</dbReference>
<keyword evidence="6 13" id="KW-0812">Transmembrane</keyword>
<proteinExistence type="inferred from homology"/>
<feature type="domain" description="Cytochrome b561 bacterial/Ni-hydrogenase" evidence="14">
    <location>
        <begin position="8"/>
        <end position="175"/>
    </location>
</feature>
<dbReference type="Proteomes" id="UP000621859">
    <property type="component" value="Unassembled WGS sequence"/>
</dbReference>
<dbReference type="InterPro" id="IPR016174">
    <property type="entry name" value="Di-haem_cyt_TM"/>
</dbReference>
<evidence type="ECO:0000256" key="1">
    <source>
        <dbReference type="ARBA" id="ARBA00001970"/>
    </source>
</evidence>
<evidence type="ECO:0000259" key="14">
    <source>
        <dbReference type="Pfam" id="PF01292"/>
    </source>
</evidence>
<dbReference type="InterPro" id="IPR052168">
    <property type="entry name" value="Cytochrome_b561_oxidase"/>
</dbReference>
<evidence type="ECO:0000256" key="10">
    <source>
        <dbReference type="ARBA" id="ARBA00023004"/>
    </source>
</evidence>
<keyword evidence="8" id="KW-0249">Electron transport</keyword>
<evidence type="ECO:0000256" key="6">
    <source>
        <dbReference type="ARBA" id="ARBA00022692"/>
    </source>
</evidence>
<evidence type="ECO:0000313" key="16">
    <source>
        <dbReference type="Proteomes" id="UP000621859"/>
    </source>
</evidence>
<reference evidence="16" key="1">
    <citation type="journal article" date="2019" name="Int. J. Syst. Evol. Microbiol.">
        <title>The Global Catalogue of Microorganisms (GCM) 10K type strain sequencing project: providing services to taxonomists for standard genome sequencing and annotation.</title>
        <authorList>
            <consortium name="The Broad Institute Genomics Platform"/>
            <consortium name="The Broad Institute Genome Sequencing Center for Infectious Disease"/>
            <person name="Wu L."/>
            <person name="Ma J."/>
        </authorList>
    </citation>
    <scope>NUCLEOTIDE SEQUENCE [LARGE SCALE GENOMIC DNA]</scope>
    <source>
        <strain evidence="16">CGMCC 1.8860</strain>
    </source>
</reference>
<evidence type="ECO:0000256" key="3">
    <source>
        <dbReference type="ARBA" id="ARBA00022448"/>
    </source>
</evidence>
<keyword evidence="10" id="KW-0408">Iron</keyword>
<keyword evidence="4" id="KW-1003">Cell membrane</keyword>
<dbReference type="InterPro" id="IPR011577">
    <property type="entry name" value="Cyt_b561_bac/Ni-Hgenase"/>
</dbReference>
<comment type="caution">
    <text evidence="15">The sequence shown here is derived from an EMBL/GenBank/DDBJ whole genome shotgun (WGS) entry which is preliminary data.</text>
</comment>
<feature type="transmembrane region" description="Helical" evidence="13">
    <location>
        <begin position="148"/>
        <end position="167"/>
    </location>
</feature>